<sequence length="120" mass="13736">MESRARAGTELASCFLQLLEGKPATFYDDGINLWMQAVADQLFGAARPYCYHDGLHGPECRRRKSKQIEFTGEMWIGDDSGDQWTEPFWARITDKRLTREGIWIQMEVGEFSAEGDLLTI</sequence>
<protein>
    <recommendedName>
        <fullName evidence="3">Transposase</fullName>
    </recommendedName>
</protein>
<dbReference type="EMBL" id="BAABRI010000035">
    <property type="protein sequence ID" value="GAA5484772.1"/>
    <property type="molecule type" value="Genomic_DNA"/>
</dbReference>
<accession>A0ABP9UVK0</accession>
<organism evidence="1 2">
    <name type="scientific">Haloferula sargassicola</name>
    <dbReference type="NCBI Taxonomy" id="490096"/>
    <lineage>
        <taxon>Bacteria</taxon>
        <taxon>Pseudomonadati</taxon>
        <taxon>Verrucomicrobiota</taxon>
        <taxon>Verrucomicrobiia</taxon>
        <taxon>Verrucomicrobiales</taxon>
        <taxon>Verrucomicrobiaceae</taxon>
        <taxon>Haloferula</taxon>
    </lineage>
</organism>
<dbReference type="Proteomes" id="UP001476282">
    <property type="component" value="Unassembled WGS sequence"/>
</dbReference>
<comment type="caution">
    <text evidence="1">The sequence shown here is derived from an EMBL/GenBank/DDBJ whole genome shotgun (WGS) entry which is preliminary data.</text>
</comment>
<keyword evidence="2" id="KW-1185">Reference proteome</keyword>
<evidence type="ECO:0008006" key="3">
    <source>
        <dbReference type="Google" id="ProtNLM"/>
    </source>
</evidence>
<dbReference type="RefSeq" id="WP_353568881.1">
    <property type="nucleotide sequence ID" value="NZ_BAABRI010000035.1"/>
</dbReference>
<evidence type="ECO:0000313" key="1">
    <source>
        <dbReference type="EMBL" id="GAA5484772.1"/>
    </source>
</evidence>
<name>A0ABP9UVK0_9BACT</name>
<gene>
    <name evidence="1" type="ORF">Hsar01_04018</name>
</gene>
<reference evidence="1 2" key="1">
    <citation type="submission" date="2024-02" db="EMBL/GenBank/DDBJ databases">
        <title>Haloferula sargassicola NBRC 104335.</title>
        <authorList>
            <person name="Ichikawa N."/>
            <person name="Katano-Makiyama Y."/>
            <person name="Hidaka K."/>
        </authorList>
    </citation>
    <scope>NUCLEOTIDE SEQUENCE [LARGE SCALE GENOMIC DNA]</scope>
    <source>
        <strain evidence="1 2">NBRC 104335</strain>
    </source>
</reference>
<proteinExistence type="predicted"/>
<evidence type="ECO:0000313" key="2">
    <source>
        <dbReference type="Proteomes" id="UP001476282"/>
    </source>
</evidence>